<keyword evidence="3" id="KW-0479">Metal-binding</keyword>
<dbReference type="SFLD" id="SFLDS00003">
    <property type="entry name" value="Haloacid_Dehalogenase"/>
    <property type="match status" value="1"/>
</dbReference>
<gene>
    <name evidence="6" type="ORF">A3F08_03430</name>
</gene>
<dbReference type="SUPFAM" id="SSF56784">
    <property type="entry name" value="HAD-like"/>
    <property type="match status" value="1"/>
</dbReference>
<evidence type="ECO:0000256" key="3">
    <source>
        <dbReference type="ARBA" id="ARBA00022723"/>
    </source>
</evidence>
<dbReference type="CDD" id="cd01427">
    <property type="entry name" value="HAD_like"/>
    <property type="match status" value="1"/>
</dbReference>
<evidence type="ECO:0008006" key="8">
    <source>
        <dbReference type="Google" id="ProtNLM"/>
    </source>
</evidence>
<sequence>MKTIIFDIDGTITNMWPIEKSVLLGMLRKNTIKEIDEIYQQQTKKTYQIYNKISKEKLTQKEFYRRYNRTFLKLLINNQLPKPAKYTIVNWIISNHNLYHFVYVTGGQRLETKYVLDMLKVSKYFDFTNSLDKSNCRFAKKTGIPYKIIKRRFNNCLVITDSKNDCLGAIKTEITFIKV</sequence>
<dbReference type="InterPro" id="IPR051600">
    <property type="entry name" value="Beta-PGM-like"/>
</dbReference>
<comment type="caution">
    <text evidence="6">The sequence shown here is derived from an EMBL/GenBank/DDBJ whole genome shotgun (WGS) entry which is preliminary data.</text>
</comment>
<dbReference type="EMBL" id="MEZV01000024">
    <property type="protein sequence ID" value="OGD66877.1"/>
    <property type="molecule type" value="Genomic_DNA"/>
</dbReference>
<dbReference type="SFLD" id="SFLDG01129">
    <property type="entry name" value="C1.5:_HAD__Beta-PGM__Phosphata"/>
    <property type="match status" value="1"/>
</dbReference>
<evidence type="ECO:0000256" key="4">
    <source>
        <dbReference type="ARBA" id="ARBA00022842"/>
    </source>
</evidence>
<evidence type="ECO:0000313" key="6">
    <source>
        <dbReference type="EMBL" id="OGD66877.1"/>
    </source>
</evidence>
<dbReference type="GO" id="GO:0003824">
    <property type="term" value="F:catalytic activity"/>
    <property type="evidence" value="ECO:0007669"/>
    <property type="project" value="UniProtKB-ARBA"/>
</dbReference>
<dbReference type="InterPro" id="IPR023214">
    <property type="entry name" value="HAD_sf"/>
</dbReference>
<evidence type="ECO:0000313" key="7">
    <source>
        <dbReference type="Proteomes" id="UP000176451"/>
    </source>
</evidence>
<comment type="cofactor">
    <cofactor evidence="1">
        <name>Mg(2+)</name>
        <dbReference type="ChEBI" id="CHEBI:18420"/>
    </cofactor>
</comment>
<dbReference type="InterPro" id="IPR041492">
    <property type="entry name" value="HAD_2"/>
</dbReference>
<dbReference type="PANTHER" id="PTHR46193:SF18">
    <property type="entry name" value="HEXITOL PHOSPHATASE B"/>
    <property type="match status" value="1"/>
</dbReference>
<protein>
    <recommendedName>
        <fullName evidence="8">Haloacid dehalogenase-like hydrolase</fullName>
    </recommendedName>
</protein>
<dbReference type="GO" id="GO:0046872">
    <property type="term" value="F:metal ion binding"/>
    <property type="evidence" value="ECO:0007669"/>
    <property type="project" value="UniProtKB-KW"/>
</dbReference>
<dbReference type="STRING" id="1797469.A3F08_03430"/>
<organism evidence="6 7">
    <name type="scientific">Candidatus Berkelbacteria bacterium RIFCSPHIGHO2_12_FULL_36_9</name>
    <dbReference type="NCBI Taxonomy" id="1797469"/>
    <lineage>
        <taxon>Bacteria</taxon>
        <taxon>Candidatus Berkelbacteria</taxon>
    </lineage>
</organism>
<dbReference type="Gene3D" id="3.40.50.1000">
    <property type="entry name" value="HAD superfamily/HAD-like"/>
    <property type="match status" value="1"/>
</dbReference>
<name>A0A1F5EHG8_9BACT</name>
<evidence type="ECO:0000256" key="5">
    <source>
        <dbReference type="ARBA" id="ARBA00023277"/>
    </source>
</evidence>
<proteinExistence type="inferred from homology"/>
<evidence type="ECO:0000256" key="2">
    <source>
        <dbReference type="ARBA" id="ARBA00006171"/>
    </source>
</evidence>
<dbReference type="PANTHER" id="PTHR46193">
    <property type="entry name" value="6-PHOSPHOGLUCONATE PHOSPHATASE"/>
    <property type="match status" value="1"/>
</dbReference>
<dbReference type="Gene3D" id="1.10.150.240">
    <property type="entry name" value="Putative phosphatase, domain 2"/>
    <property type="match status" value="1"/>
</dbReference>
<dbReference type="InterPro" id="IPR036412">
    <property type="entry name" value="HAD-like_sf"/>
</dbReference>
<dbReference type="InterPro" id="IPR023198">
    <property type="entry name" value="PGP-like_dom2"/>
</dbReference>
<comment type="similarity">
    <text evidence="2">Belongs to the HAD-like hydrolase superfamily. CbbY/CbbZ/Gph/YieH family.</text>
</comment>
<keyword evidence="4" id="KW-0460">Magnesium</keyword>
<dbReference type="AlphaFoldDB" id="A0A1F5EHG8"/>
<reference evidence="6 7" key="1">
    <citation type="journal article" date="2016" name="Nat. Commun.">
        <title>Thousands of microbial genomes shed light on interconnected biogeochemical processes in an aquifer system.</title>
        <authorList>
            <person name="Anantharaman K."/>
            <person name="Brown C.T."/>
            <person name="Hug L.A."/>
            <person name="Sharon I."/>
            <person name="Castelle C.J."/>
            <person name="Probst A.J."/>
            <person name="Thomas B.C."/>
            <person name="Singh A."/>
            <person name="Wilkins M.J."/>
            <person name="Karaoz U."/>
            <person name="Brodie E.L."/>
            <person name="Williams K.H."/>
            <person name="Hubbard S.S."/>
            <person name="Banfield J.F."/>
        </authorList>
    </citation>
    <scope>NUCLEOTIDE SEQUENCE [LARGE SCALE GENOMIC DNA]</scope>
</reference>
<dbReference type="Proteomes" id="UP000176451">
    <property type="component" value="Unassembled WGS sequence"/>
</dbReference>
<accession>A0A1F5EHG8</accession>
<keyword evidence="5" id="KW-0119">Carbohydrate metabolism</keyword>
<evidence type="ECO:0000256" key="1">
    <source>
        <dbReference type="ARBA" id="ARBA00001946"/>
    </source>
</evidence>
<dbReference type="Pfam" id="PF13419">
    <property type="entry name" value="HAD_2"/>
    <property type="match status" value="1"/>
</dbReference>